<reference evidence="2" key="1">
    <citation type="submission" date="2022-08" db="EMBL/GenBank/DDBJ databases">
        <authorList>
            <person name="Kallberg Y."/>
            <person name="Tangrot J."/>
            <person name="Rosling A."/>
        </authorList>
    </citation>
    <scope>NUCLEOTIDE SEQUENCE</scope>
    <source>
        <strain evidence="2">Wild A</strain>
    </source>
</reference>
<evidence type="ECO:0000313" key="2">
    <source>
        <dbReference type="EMBL" id="CAI2193738.1"/>
    </source>
</evidence>
<comment type="caution">
    <text evidence="2">The sequence shown here is derived from an EMBL/GenBank/DDBJ whole genome shotgun (WGS) entry which is preliminary data.</text>
</comment>
<evidence type="ECO:0000313" key="3">
    <source>
        <dbReference type="Proteomes" id="UP001153678"/>
    </source>
</evidence>
<dbReference type="AlphaFoldDB" id="A0A9W4T5X1"/>
<feature type="region of interest" description="Disordered" evidence="1">
    <location>
        <begin position="181"/>
        <end position="207"/>
    </location>
</feature>
<dbReference type="Proteomes" id="UP001153678">
    <property type="component" value="Unassembled WGS sequence"/>
</dbReference>
<accession>A0A9W4T5X1</accession>
<dbReference type="EMBL" id="CAMKVN010009987">
    <property type="protein sequence ID" value="CAI2193738.1"/>
    <property type="molecule type" value="Genomic_DNA"/>
</dbReference>
<gene>
    <name evidence="2" type="ORF">FWILDA_LOCUS16226</name>
</gene>
<dbReference type="OrthoDB" id="2490008at2759"/>
<organism evidence="2 3">
    <name type="scientific">Funneliformis geosporum</name>
    <dbReference type="NCBI Taxonomy" id="1117311"/>
    <lineage>
        <taxon>Eukaryota</taxon>
        <taxon>Fungi</taxon>
        <taxon>Fungi incertae sedis</taxon>
        <taxon>Mucoromycota</taxon>
        <taxon>Glomeromycotina</taxon>
        <taxon>Glomeromycetes</taxon>
        <taxon>Glomerales</taxon>
        <taxon>Glomeraceae</taxon>
        <taxon>Funneliformis</taxon>
    </lineage>
</organism>
<protein>
    <submittedName>
        <fullName evidence="2">2734_t:CDS:1</fullName>
    </submittedName>
</protein>
<keyword evidence="3" id="KW-1185">Reference proteome</keyword>
<evidence type="ECO:0000256" key="1">
    <source>
        <dbReference type="SAM" id="MobiDB-lite"/>
    </source>
</evidence>
<name>A0A9W4T5X1_9GLOM</name>
<sequence length="207" mass="24466">MNGKSKDLLEQATARILAEQENIETVKVEDELEKETSAKQKPKLKSLEELMANKISLNILESQIKDLILIVFTEFALFVKKLFKQWQVKKMRIQKIIYLIEEKFEESLIQQKTIEERDDEIKTKDEIILQREQTLTNLQEEITEKTNRIAQLDKLFKGTAKIFSKQHNFVDHLKEKLKKEQTEKGISEEKSKHLQADIEQLDQQKQK</sequence>
<proteinExistence type="predicted"/>